<dbReference type="GO" id="GO:0004735">
    <property type="term" value="F:pyrroline-5-carboxylate reductase activity"/>
    <property type="evidence" value="ECO:0007669"/>
    <property type="project" value="UniProtKB-EC"/>
</dbReference>
<evidence type="ECO:0000256" key="9">
    <source>
        <dbReference type="ARBA" id="ARBA00022857"/>
    </source>
</evidence>
<comment type="pathway">
    <text evidence="2 13">Amino-acid biosynthesis; L-proline biosynthesis; L-proline from L-glutamate 5-semialdehyde: step 1/1.</text>
</comment>
<evidence type="ECO:0000256" key="4">
    <source>
        <dbReference type="ARBA" id="ARBA00012855"/>
    </source>
</evidence>
<dbReference type="AlphaFoldDB" id="A0A8J4ETL7"/>
<keyword evidence="6" id="KW-0963">Cytoplasm</keyword>
<dbReference type="Pfam" id="PF03807">
    <property type="entry name" value="F420_oxidored"/>
    <property type="match status" value="1"/>
</dbReference>
<dbReference type="EC" id="1.5.1.2" evidence="4 13"/>
<dbReference type="PANTHER" id="PTHR11645">
    <property type="entry name" value="PYRROLINE-5-CARBOXYLATE REDUCTASE"/>
    <property type="match status" value="1"/>
</dbReference>
<dbReference type="InterPro" id="IPR036291">
    <property type="entry name" value="NAD(P)-bd_dom_sf"/>
</dbReference>
<evidence type="ECO:0000256" key="6">
    <source>
        <dbReference type="ARBA" id="ARBA00022490"/>
    </source>
</evidence>
<evidence type="ECO:0000256" key="10">
    <source>
        <dbReference type="ARBA" id="ARBA00023002"/>
    </source>
</evidence>
<organism evidence="16 17">
    <name type="scientific">Volvox africanus</name>
    <dbReference type="NCBI Taxonomy" id="51714"/>
    <lineage>
        <taxon>Eukaryota</taxon>
        <taxon>Viridiplantae</taxon>
        <taxon>Chlorophyta</taxon>
        <taxon>core chlorophytes</taxon>
        <taxon>Chlorophyceae</taxon>
        <taxon>CS clade</taxon>
        <taxon>Chlamydomonadales</taxon>
        <taxon>Volvocaceae</taxon>
        <taxon>Volvox</taxon>
    </lineage>
</organism>
<dbReference type="InterPro" id="IPR000304">
    <property type="entry name" value="Pyrroline-COOH_reductase"/>
</dbReference>
<dbReference type="FunFam" id="3.40.50.720:FF:000190">
    <property type="entry name" value="Pyrroline-5-carboxylate reductase"/>
    <property type="match status" value="1"/>
</dbReference>
<dbReference type="InterPro" id="IPR028939">
    <property type="entry name" value="P5C_Rdtase_cat_N"/>
</dbReference>
<dbReference type="SUPFAM" id="SSF48179">
    <property type="entry name" value="6-phosphogluconate dehydrogenase C-terminal domain-like"/>
    <property type="match status" value="1"/>
</dbReference>
<dbReference type="FunFam" id="1.10.3730.10:FF:000001">
    <property type="entry name" value="Pyrroline-5-carboxylate reductase"/>
    <property type="match status" value="1"/>
</dbReference>
<dbReference type="InterPro" id="IPR008927">
    <property type="entry name" value="6-PGluconate_DH-like_C_sf"/>
</dbReference>
<comment type="catalytic activity">
    <reaction evidence="11">
        <text>L-proline + NAD(+) = (S)-1-pyrroline-5-carboxylate + NADH + 2 H(+)</text>
        <dbReference type="Rhea" id="RHEA:14105"/>
        <dbReference type="ChEBI" id="CHEBI:15378"/>
        <dbReference type="ChEBI" id="CHEBI:17388"/>
        <dbReference type="ChEBI" id="CHEBI:57540"/>
        <dbReference type="ChEBI" id="CHEBI:57945"/>
        <dbReference type="ChEBI" id="CHEBI:60039"/>
        <dbReference type="EC" id="1.5.1.2"/>
    </reaction>
</comment>
<evidence type="ECO:0000256" key="8">
    <source>
        <dbReference type="ARBA" id="ARBA00022650"/>
    </source>
</evidence>
<comment type="subcellular location">
    <subcellularLocation>
        <location evidence="1">Cytoplasm</location>
    </subcellularLocation>
</comment>
<dbReference type="InterPro" id="IPR029036">
    <property type="entry name" value="P5CR_dimer"/>
</dbReference>
<dbReference type="HAMAP" id="MF_01925">
    <property type="entry name" value="P5C_reductase"/>
    <property type="match status" value="1"/>
</dbReference>
<dbReference type="UniPathway" id="UPA00098">
    <property type="reaction ID" value="UER00361"/>
</dbReference>
<name>A0A8J4ETL7_9CHLO</name>
<dbReference type="Gene3D" id="1.10.3730.10">
    <property type="entry name" value="ProC C-terminal domain-like"/>
    <property type="match status" value="1"/>
</dbReference>
<dbReference type="GO" id="GO:0005737">
    <property type="term" value="C:cytoplasm"/>
    <property type="evidence" value="ECO:0007669"/>
    <property type="project" value="UniProtKB-SubCell"/>
</dbReference>
<dbReference type="SUPFAM" id="SSF51735">
    <property type="entry name" value="NAD(P)-binding Rossmann-fold domains"/>
    <property type="match status" value="1"/>
</dbReference>
<evidence type="ECO:0000313" key="17">
    <source>
        <dbReference type="Proteomes" id="UP000747399"/>
    </source>
</evidence>
<gene>
    <name evidence="16" type="ORF">Vafri_3350</name>
</gene>
<keyword evidence="10 13" id="KW-0560">Oxidoreductase</keyword>
<proteinExistence type="inferred from homology"/>
<comment type="catalytic activity">
    <reaction evidence="12 13">
        <text>L-proline + NADP(+) = (S)-1-pyrroline-5-carboxylate + NADPH + 2 H(+)</text>
        <dbReference type="Rhea" id="RHEA:14109"/>
        <dbReference type="ChEBI" id="CHEBI:15378"/>
        <dbReference type="ChEBI" id="CHEBI:17388"/>
        <dbReference type="ChEBI" id="CHEBI:57783"/>
        <dbReference type="ChEBI" id="CHEBI:58349"/>
        <dbReference type="ChEBI" id="CHEBI:60039"/>
        <dbReference type="EC" id="1.5.1.2"/>
    </reaction>
</comment>
<comment type="similarity">
    <text evidence="3 13">Belongs to the pyrroline-5-carboxylate reductase family.</text>
</comment>
<keyword evidence="17" id="KW-1185">Reference proteome</keyword>
<evidence type="ECO:0000256" key="2">
    <source>
        <dbReference type="ARBA" id="ARBA00005205"/>
    </source>
</evidence>
<dbReference type="NCBIfam" id="TIGR00112">
    <property type="entry name" value="proC"/>
    <property type="match status" value="1"/>
</dbReference>
<keyword evidence="9 13" id="KW-0521">NADP</keyword>
<protein>
    <recommendedName>
        <fullName evidence="5 13">Pyrroline-5-carboxylate reductase</fullName>
        <ecNumber evidence="4 13">1.5.1.2</ecNumber>
    </recommendedName>
</protein>
<evidence type="ECO:0000256" key="13">
    <source>
        <dbReference type="RuleBase" id="RU003903"/>
    </source>
</evidence>
<dbReference type="Gene3D" id="3.40.50.720">
    <property type="entry name" value="NAD(P)-binding Rossmann-like Domain"/>
    <property type="match status" value="1"/>
</dbReference>
<keyword evidence="8 13" id="KW-0641">Proline biosynthesis</keyword>
<evidence type="ECO:0000313" key="16">
    <source>
        <dbReference type="EMBL" id="GIL46348.1"/>
    </source>
</evidence>
<keyword evidence="7 13" id="KW-0028">Amino-acid biosynthesis</keyword>
<dbReference type="EMBL" id="BNCO01000003">
    <property type="protein sequence ID" value="GIL46348.1"/>
    <property type="molecule type" value="Genomic_DNA"/>
</dbReference>
<evidence type="ECO:0000256" key="7">
    <source>
        <dbReference type="ARBA" id="ARBA00022605"/>
    </source>
</evidence>
<evidence type="ECO:0000259" key="15">
    <source>
        <dbReference type="Pfam" id="PF14748"/>
    </source>
</evidence>
<dbReference type="Proteomes" id="UP000747399">
    <property type="component" value="Unassembled WGS sequence"/>
</dbReference>
<evidence type="ECO:0000256" key="5">
    <source>
        <dbReference type="ARBA" id="ARBA00021413"/>
    </source>
</evidence>
<evidence type="ECO:0000256" key="3">
    <source>
        <dbReference type="ARBA" id="ARBA00005525"/>
    </source>
</evidence>
<comment type="caution">
    <text evidence="16">The sequence shown here is derived from an EMBL/GenBank/DDBJ whole genome shotgun (WGS) entry which is preliminary data.</text>
</comment>
<feature type="domain" description="Pyrroline-5-carboxylate reductase catalytic N-terminal" evidence="14">
    <location>
        <begin position="82"/>
        <end position="176"/>
    </location>
</feature>
<evidence type="ECO:0000259" key="14">
    <source>
        <dbReference type="Pfam" id="PF03807"/>
    </source>
</evidence>
<evidence type="ECO:0000256" key="11">
    <source>
        <dbReference type="ARBA" id="ARBA00050547"/>
    </source>
</evidence>
<dbReference type="InterPro" id="IPR053790">
    <property type="entry name" value="P5CR-like_CS"/>
</dbReference>
<dbReference type="PANTHER" id="PTHR11645:SF0">
    <property type="entry name" value="PYRROLINE-5-CARBOXYLATE REDUCTASE 3"/>
    <property type="match status" value="1"/>
</dbReference>
<sequence>MLHIYRVLGRHGFRDSFSPLALHSSAALRGFSAAIFSPPVSSVKLTTEQVKGPVHLQSVIIVPQATAFPNAMASATAVLDKRIGFLGSGQMAEALARGLIKRGLVTAERIACNDPNPVRKELFKSFGAMPYDSNVDVARNADVLFVAVKPQHVAQVLTEVRSVLTETHTVVSIAAGITVEKLVEAAGPDAHVVRVMPNTPCLVGETAAAMCLGGKATPEDEALVRTIFEAVGKIYTVDEKLLAAVTGLSGSGPAYVFMMVEALADGGVRAGLPRDIAQALAAQTVLGSAKMVLETGTHPGALKDMVTSPAGTTIAGVHELEKAGVRAAFMSAVVAATERANQLSKM</sequence>
<accession>A0A8J4ETL7</accession>
<dbReference type="Pfam" id="PF14748">
    <property type="entry name" value="P5CR_dimer"/>
    <property type="match status" value="1"/>
</dbReference>
<evidence type="ECO:0000256" key="1">
    <source>
        <dbReference type="ARBA" id="ARBA00004496"/>
    </source>
</evidence>
<dbReference type="PROSITE" id="PS00521">
    <property type="entry name" value="P5CR"/>
    <property type="match status" value="1"/>
</dbReference>
<feature type="domain" description="Pyrroline-5-carboxylate reductase dimerisation" evidence="15">
    <location>
        <begin position="239"/>
        <end position="343"/>
    </location>
</feature>
<dbReference type="GO" id="GO:0055129">
    <property type="term" value="P:L-proline biosynthetic process"/>
    <property type="evidence" value="ECO:0007669"/>
    <property type="project" value="UniProtKB-UniPathway"/>
</dbReference>
<reference evidence="16" key="1">
    <citation type="journal article" date="2021" name="Proc. Natl. Acad. Sci. U.S.A.">
        <title>Three genomes in the algal genus Volvox reveal the fate of a haploid sex-determining region after a transition to homothallism.</title>
        <authorList>
            <person name="Yamamoto K."/>
            <person name="Hamaji T."/>
            <person name="Kawai-Toyooka H."/>
            <person name="Matsuzaki R."/>
            <person name="Takahashi F."/>
            <person name="Nishimura Y."/>
            <person name="Kawachi M."/>
            <person name="Noguchi H."/>
            <person name="Minakuchi Y."/>
            <person name="Umen J.G."/>
            <person name="Toyoda A."/>
            <person name="Nozaki H."/>
        </authorList>
    </citation>
    <scope>NUCLEOTIDE SEQUENCE</scope>
    <source>
        <strain evidence="16">NIES-3780</strain>
    </source>
</reference>
<evidence type="ECO:0000256" key="12">
    <source>
        <dbReference type="ARBA" id="ARBA00052690"/>
    </source>
</evidence>